<dbReference type="EMBL" id="JXST01000053">
    <property type="protein sequence ID" value="KIU14084.1"/>
    <property type="molecule type" value="Genomic_DNA"/>
</dbReference>
<evidence type="ECO:0000256" key="2">
    <source>
        <dbReference type="SAM" id="SignalP"/>
    </source>
</evidence>
<dbReference type="PROSITE" id="PS51257">
    <property type="entry name" value="PROKAR_LIPOPROTEIN"/>
    <property type="match status" value="1"/>
</dbReference>
<comment type="caution">
    <text evidence="3">The sequence shown here is derived from an EMBL/GenBank/DDBJ whole genome shotgun (WGS) entry which is preliminary data.</text>
</comment>
<reference evidence="3 4" key="1">
    <citation type="submission" date="2015-01" db="EMBL/GenBank/DDBJ databases">
        <title>Genome sequence of Mycobacterium llatzerense and Mycobacterium immunogenum recovered from brain abscess.</title>
        <authorList>
            <person name="Greninger A.L."/>
            <person name="Langelier C."/>
            <person name="Cunningham G."/>
            <person name="Chiu C.Y."/>
            <person name="Miller S."/>
        </authorList>
    </citation>
    <scope>NUCLEOTIDE SEQUENCE [LARGE SCALE GENOMIC DNA]</scope>
    <source>
        <strain evidence="3 4">CLUC14</strain>
    </source>
</reference>
<keyword evidence="2" id="KW-0732">Signal</keyword>
<organism evidence="3 4">
    <name type="scientific">Mycolicibacterium llatzerense</name>
    <dbReference type="NCBI Taxonomy" id="280871"/>
    <lineage>
        <taxon>Bacteria</taxon>
        <taxon>Bacillati</taxon>
        <taxon>Actinomycetota</taxon>
        <taxon>Actinomycetes</taxon>
        <taxon>Mycobacteriales</taxon>
        <taxon>Mycobacteriaceae</taxon>
        <taxon>Mycolicibacterium</taxon>
    </lineage>
</organism>
<evidence type="ECO:0000313" key="3">
    <source>
        <dbReference type="EMBL" id="KIU14084.1"/>
    </source>
</evidence>
<dbReference type="AlphaFoldDB" id="A0A0D1JND2"/>
<dbReference type="Proteomes" id="UP000032221">
    <property type="component" value="Unassembled WGS sequence"/>
</dbReference>
<evidence type="ECO:0008006" key="5">
    <source>
        <dbReference type="Google" id="ProtNLM"/>
    </source>
</evidence>
<dbReference type="STRING" id="280871.TL10_26335"/>
<feature type="compositionally biased region" description="Low complexity" evidence="1">
    <location>
        <begin position="39"/>
        <end position="61"/>
    </location>
</feature>
<accession>A0A0D1JND2</accession>
<dbReference type="RefSeq" id="WP_043401198.1">
    <property type="nucleotide sequence ID" value="NZ_JXST01000053.1"/>
</dbReference>
<evidence type="ECO:0000256" key="1">
    <source>
        <dbReference type="SAM" id="MobiDB-lite"/>
    </source>
</evidence>
<feature type="signal peptide" evidence="2">
    <location>
        <begin position="1"/>
        <end position="34"/>
    </location>
</feature>
<proteinExistence type="predicted"/>
<name>A0A0D1JND2_9MYCO</name>
<feature type="region of interest" description="Disordered" evidence="1">
    <location>
        <begin position="33"/>
        <end position="95"/>
    </location>
</feature>
<sequence length="95" mass="9371">MTTVRNSTRKKMVAGIAVTAGLAMGLLASCGEKAKEEPTTTTTTTTTTTSAPASSSPVTPSEKGGPTKGGNSFSPSVKAPGPQTALPGNVVTAPH</sequence>
<protein>
    <recommendedName>
        <fullName evidence="5">Lipoprotein</fullName>
    </recommendedName>
</protein>
<feature type="chain" id="PRO_5002231732" description="Lipoprotein" evidence="2">
    <location>
        <begin position="35"/>
        <end position="95"/>
    </location>
</feature>
<gene>
    <name evidence="3" type="ORF">TL10_26335</name>
</gene>
<keyword evidence="4" id="KW-1185">Reference proteome</keyword>
<dbReference type="PATRIC" id="fig|280871.6.peg.5462"/>
<evidence type="ECO:0000313" key="4">
    <source>
        <dbReference type="Proteomes" id="UP000032221"/>
    </source>
</evidence>